<organism evidence="1 2">
    <name type="scientific">Sphingomonas changbaiensis NBRC 104936</name>
    <dbReference type="NCBI Taxonomy" id="1219043"/>
    <lineage>
        <taxon>Bacteria</taxon>
        <taxon>Pseudomonadati</taxon>
        <taxon>Pseudomonadota</taxon>
        <taxon>Alphaproteobacteria</taxon>
        <taxon>Sphingomonadales</taxon>
        <taxon>Sphingomonadaceae</taxon>
        <taxon>Sphingomonas</taxon>
    </lineage>
</organism>
<accession>A0A0E9MSQ1</accession>
<evidence type="ECO:0000313" key="2">
    <source>
        <dbReference type="Proteomes" id="UP000033202"/>
    </source>
</evidence>
<comment type="caution">
    <text evidence="1">The sequence shown here is derived from an EMBL/GenBank/DDBJ whole genome shotgun (WGS) entry which is preliminary data.</text>
</comment>
<dbReference type="RefSeq" id="WP_052733938.1">
    <property type="nucleotide sequence ID" value="NZ_BBWU01000048.1"/>
</dbReference>
<reference evidence="1 2" key="1">
    <citation type="submission" date="2015-04" db="EMBL/GenBank/DDBJ databases">
        <title>Whole genome shotgun sequence of Sphingomonas changbaiensis NBRC 104936.</title>
        <authorList>
            <person name="Katano-Makiyama Y."/>
            <person name="Hosoyama A."/>
            <person name="Hashimoto M."/>
            <person name="Noguchi M."/>
            <person name="Tsuchikane K."/>
            <person name="Ohji S."/>
            <person name="Yamazoe A."/>
            <person name="Ichikawa N."/>
            <person name="Kimura A."/>
            <person name="Fujita N."/>
        </authorList>
    </citation>
    <scope>NUCLEOTIDE SEQUENCE [LARGE SCALE GENOMIC DNA]</scope>
    <source>
        <strain evidence="1 2">NBRC 104936</strain>
    </source>
</reference>
<name>A0A0E9MSQ1_9SPHN</name>
<keyword evidence="2" id="KW-1185">Reference proteome</keyword>
<dbReference type="STRING" id="1219043.SCH01S_48_01600"/>
<gene>
    <name evidence="1" type="ORF">SCH01S_48_01600</name>
</gene>
<sequence>MILGQSGGDAVALVYQTGGETSRGPLGAPEWKCFRLTKLSGGEPSARPWQAGASHRQAQSCVRIVDYDANEASPYSPLRSLGPLRGGSLE</sequence>
<dbReference type="Proteomes" id="UP000033202">
    <property type="component" value="Unassembled WGS sequence"/>
</dbReference>
<dbReference type="AlphaFoldDB" id="A0A0E9MSQ1"/>
<dbReference type="EMBL" id="BBWU01000048">
    <property type="protein sequence ID" value="GAO40498.1"/>
    <property type="molecule type" value="Genomic_DNA"/>
</dbReference>
<evidence type="ECO:0000313" key="1">
    <source>
        <dbReference type="EMBL" id="GAO40498.1"/>
    </source>
</evidence>
<proteinExistence type="predicted"/>
<protein>
    <submittedName>
        <fullName evidence="1">Uncharacterized protein</fullName>
    </submittedName>
</protein>